<comment type="similarity">
    <text evidence="1">Belongs to the LysR transcriptional regulatory family.</text>
</comment>
<keyword evidence="3" id="KW-0238">DNA-binding</keyword>
<dbReference type="AlphaFoldDB" id="C5S276"/>
<evidence type="ECO:0000256" key="3">
    <source>
        <dbReference type="ARBA" id="ARBA00023125"/>
    </source>
</evidence>
<dbReference type="SUPFAM" id="SSF53850">
    <property type="entry name" value="Periplasmic binding protein-like II"/>
    <property type="match status" value="1"/>
</dbReference>
<sequence length="304" mass="34271">MALDRLEAIRAFCRIVELGSFSKASEVLGVAKTTISGQIQALEERLGMTLLHRSTRRVYPTTDGTAYYEQVKILLENFDDLENLIQDKSTLRGKIKIETTAPLGSNLLIPALPDFLQKYPEIRLEIRCSERAVDLIQEGVDCALRGGPVTEPDLVCKPVGQMRFCLCAAPRYLNNAPELSHPRDLAQHQYIGFRFPVTDKLHTYTLKNGDEIYNVELSPYLTFNNADVYCNASLAGLGIIAMPRASVQRYFESGELVEVLPNWQTSSMPISIVYPYSRRLSARVRAFVDWATSLFENNPMWGKD</sequence>
<keyword evidence="2" id="KW-0805">Transcription regulation</keyword>
<dbReference type="InterPro" id="IPR036390">
    <property type="entry name" value="WH_DNA-bd_sf"/>
</dbReference>
<dbReference type="GO" id="GO:0006351">
    <property type="term" value="P:DNA-templated transcription"/>
    <property type="evidence" value="ECO:0007669"/>
    <property type="project" value="TreeGrafter"/>
</dbReference>
<dbReference type="Gene3D" id="1.10.10.10">
    <property type="entry name" value="Winged helix-like DNA-binding domain superfamily/Winged helix DNA-binding domain"/>
    <property type="match status" value="1"/>
</dbReference>
<dbReference type="InterPro" id="IPR000847">
    <property type="entry name" value="LysR_HTH_N"/>
</dbReference>
<proteinExistence type="inferred from homology"/>
<dbReference type="FunFam" id="1.10.10.10:FF:000001">
    <property type="entry name" value="LysR family transcriptional regulator"/>
    <property type="match status" value="1"/>
</dbReference>
<name>C5S276_9PAST</name>
<reference evidence="6 7" key="1">
    <citation type="journal article" date="2010" name="Vet. Microbiol.">
        <title>Production of haemolysins by strains of the Actinobacillus minor/porcitonsillarum complex.</title>
        <authorList>
            <person name="Arya G."/>
            <person name="Niven D.F."/>
        </authorList>
    </citation>
    <scope>NUCLEOTIDE SEQUENCE [LARGE SCALE GENOMIC DNA]</scope>
    <source>
        <strain evidence="6 7">NM305</strain>
    </source>
</reference>
<dbReference type="RefSeq" id="WP_005824173.1">
    <property type="nucleotide sequence ID" value="NZ_ACQL01000097.1"/>
</dbReference>
<evidence type="ECO:0000256" key="4">
    <source>
        <dbReference type="ARBA" id="ARBA00023163"/>
    </source>
</evidence>
<keyword evidence="4" id="KW-0804">Transcription</keyword>
<dbReference type="GO" id="GO:0003700">
    <property type="term" value="F:DNA-binding transcription factor activity"/>
    <property type="evidence" value="ECO:0007669"/>
    <property type="project" value="InterPro"/>
</dbReference>
<dbReference type="Pfam" id="PF00126">
    <property type="entry name" value="HTH_1"/>
    <property type="match status" value="1"/>
</dbReference>
<comment type="caution">
    <text evidence="6">The sequence shown here is derived from an EMBL/GenBank/DDBJ whole genome shotgun (WGS) entry which is preliminary data.</text>
</comment>
<dbReference type="InterPro" id="IPR005119">
    <property type="entry name" value="LysR_subst-bd"/>
</dbReference>
<dbReference type="GO" id="GO:0043565">
    <property type="term" value="F:sequence-specific DNA binding"/>
    <property type="evidence" value="ECO:0007669"/>
    <property type="project" value="TreeGrafter"/>
</dbReference>
<evidence type="ECO:0000313" key="6">
    <source>
        <dbReference type="EMBL" id="EER47003.1"/>
    </source>
</evidence>
<dbReference type="SUPFAM" id="SSF46785">
    <property type="entry name" value="Winged helix' DNA-binding domain"/>
    <property type="match status" value="1"/>
</dbReference>
<gene>
    <name evidence="6" type="ORF">AM305_09876</name>
</gene>
<dbReference type="PANTHER" id="PTHR30537:SF72">
    <property type="entry name" value="LYSR FAMILY TRANSCRIPTIONAL REGULATOR"/>
    <property type="match status" value="1"/>
</dbReference>
<dbReference type="InterPro" id="IPR036388">
    <property type="entry name" value="WH-like_DNA-bd_sf"/>
</dbReference>
<evidence type="ECO:0000256" key="1">
    <source>
        <dbReference type="ARBA" id="ARBA00009437"/>
    </source>
</evidence>
<dbReference type="Gene3D" id="3.40.190.290">
    <property type="match status" value="1"/>
</dbReference>
<dbReference type="Proteomes" id="UP000005532">
    <property type="component" value="Unassembled WGS sequence"/>
</dbReference>
<dbReference type="PROSITE" id="PS50931">
    <property type="entry name" value="HTH_LYSR"/>
    <property type="match status" value="1"/>
</dbReference>
<protein>
    <submittedName>
        <fullName evidence="6">LysR family transcriptional regulator</fullName>
    </submittedName>
</protein>
<dbReference type="CDD" id="cd08472">
    <property type="entry name" value="PBP2_CrgA_like_3"/>
    <property type="match status" value="1"/>
</dbReference>
<dbReference type="eggNOG" id="COG0583">
    <property type="taxonomic scope" value="Bacteria"/>
</dbReference>
<organism evidence="6 7">
    <name type="scientific">Actinobacillus minor NM305</name>
    <dbReference type="NCBI Taxonomy" id="637911"/>
    <lineage>
        <taxon>Bacteria</taxon>
        <taxon>Pseudomonadati</taxon>
        <taxon>Pseudomonadota</taxon>
        <taxon>Gammaproteobacteria</taxon>
        <taxon>Pasteurellales</taxon>
        <taxon>Pasteurellaceae</taxon>
        <taxon>Actinobacillus</taxon>
    </lineage>
</organism>
<dbReference type="EMBL" id="ACQL01000097">
    <property type="protein sequence ID" value="EER47003.1"/>
    <property type="molecule type" value="Genomic_DNA"/>
</dbReference>
<evidence type="ECO:0000256" key="2">
    <source>
        <dbReference type="ARBA" id="ARBA00023015"/>
    </source>
</evidence>
<accession>C5S276</accession>
<dbReference type="InterPro" id="IPR058163">
    <property type="entry name" value="LysR-type_TF_proteobact-type"/>
</dbReference>
<dbReference type="Pfam" id="PF03466">
    <property type="entry name" value="LysR_substrate"/>
    <property type="match status" value="1"/>
</dbReference>
<feature type="domain" description="HTH lysR-type" evidence="5">
    <location>
        <begin position="4"/>
        <end position="61"/>
    </location>
</feature>
<evidence type="ECO:0000259" key="5">
    <source>
        <dbReference type="PROSITE" id="PS50931"/>
    </source>
</evidence>
<evidence type="ECO:0000313" key="7">
    <source>
        <dbReference type="Proteomes" id="UP000005532"/>
    </source>
</evidence>
<dbReference type="OrthoDB" id="9786526at2"/>
<dbReference type="PANTHER" id="PTHR30537">
    <property type="entry name" value="HTH-TYPE TRANSCRIPTIONAL REGULATOR"/>
    <property type="match status" value="1"/>
</dbReference>